<comment type="function">
    <text evidence="11">Involved in coproporphyrin-dependent heme b biosynthesis. Catalyzes the oxidation of coproporphyrinogen III to coproporphyrin III.</text>
</comment>
<keyword evidence="15" id="KW-1185">Reference proteome</keyword>
<dbReference type="SUPFAM" id="SSF51905">
    <property type="entry name" value="FAD/NAD(P)-binding domain"/>
    <property type="match status" value="1"/>
</dbReference>
<keyword evidence="8 11" id="KW-0274">FAD</keyword>
<evidence type="ECO:0000256" key="7">
    <source>
        <dbReference type="ARBA" id="ARBA00022630"/>
    </source>
</evidence>
<accession>A0ABS7CER3</accession>
<dbReference type="Proteomes" id="UP001519887">
    <property type="component" value="Unassembled WGS sequence"/>
</dbReference>
<evidence type="ECO:0000256" key="6">
    <source>
        <dbReference type="ARBA" id="ARBA00019046"/>
    </source>
</evidence>
<evidence type="ECO:0000259" key="13">
    <source>
        <dbReference type="Pfam" id="PF01593"/>
    </source>
</evidence>
<dbReference type="Pfam" id="PF01593">
    <property type="entry name" value="Amino_oxidase"/>
    <property type="match status" value="1"/>
</dbReference>
<evidence type="ECO:0000313" key="15">
    <source>
        <dbReference type="Proteomes" id="UP001519887"/>
    </source>
</evidence>
<dbReference type="PANTHER" id="PTHR42923">
    <property type="entry name" value="PROTOPORPHYRINOGEN OXIDASE"/>
    <property type="match status" value="1"/>
</dbReference>
<comment type="pathway">
    <text evidence="3 11">Porphyrin-containing compound metabolism; protoheme biosynthesis.</text>
</comment>
<dbReference type="GO" id="GO:0004729">
    <property type="term" value="F:oxygen-dependent protoporphyrinogen oxidase activity"/>
    <property type="evidence" value="ECO:0007669"/>
    <property type="project" value="UniProtKB-EC"/>
</dbReference>
<keyword evidence="11" id="KW-0963">Cytoplasm</keyword>
<reference evidence="14 15" key="1">
    <citation type="submission" date="2021-07" db="EMBL/GenBank/DDBJ databases">
        <title>Paenibacillus radiodurans sp. nov., isolated from the southeastern edge of Tengger Desert.</title>
        <authorList>
            <person name="Zhang G."/>
        </authorList>
    </citation>
    <scope>NUCLEOTIDE SEQUENCE [LARGE SCALE GENOMIC DNA]</scope>
    <source>
        <strain evidence="14 15">CCM 7311</strain>
    </source>
</reference>
<comment type="cofactor">
    <cofactor evidence="2 11">
        <name>FAD</name>
        <dbReference type="ChEBI" id="CHEBI:57692"/>
    </cofactor>
</comment>
<dbReference type="NCBIfam" id="TIGR00562">
    <property type="entry name" value="proto_IX_ox"/>
    <property type="match status" value="1"/>
</dbReference>
<feature type="domain" description="Amine oxidase" evidence="13">
    <location>
        <begin position="107"/>
        <end position="304"/>
    </location>
</feature>
<evidence type="ECO:0000256" key="12">
    <source>
        <dbReference type="SAM" id="MobiDB-lite"/>
    </source>
</evidence>
<dbReference type="EMBL" id="JAHZIK010001603">
    <property type="protein sequence ID" value="MBW7459359.1"/>
    <property type="molecule type" value="Genomic_DNA"/>
</dbReference>
<evidence type="ECO:0000256" key="1">
    <source>
        <dbReference type="ARBA" id="ARBA00001755"/>
    </source>
</evidence>
<proteinExistence type="inferred from homology"/>
<evidence type="ECO:0000256" key="11">
    <source>
        <dbReference type="RuleBase" id="RU364052"/>
    </source>
</evidence>
<dbReference type="InterPro" id="IPR002937">
    <property type="entry name" value="Amino_oxidase"/>
</dbReference>
<feature type="region of interest" description="Disordered" evidence="12">
    <location>
        <begin position="68"/>
        <end position="101"/>
    </location>
</feature>
<sequence>RDAERKHRSLIRGMSANRRLAPAVAASASRLPASVRGSMFLTFKGGLTTMIEALDHALSGAERRIGVKAAAFRPNDPDEREESGRNAETEPEAGQTDGQAQPWAPYDILLSDGEIIQADGIVITAPAYDAAELLEPHMDTQALRAINYVSVANVVMAFNKRDIAEDFKGSGFVIPRSEGTTITACTWTSTKWLHSSPDDKVLLRCYIGRSGDEEVVDLPDSQLEDAVRRDIRDIMGITAVPLFTEITRLHKSMPQYPVGHVQQIAALRARMSAKLPGVWVTGAAFDGVGLPDCIRQGREAASRVYDAITKRK</sequence>
<name>A0ABS7CER3_9BACL</name>
<dbReference type="Gene3D" id="3.50.50.60">
    <property type="entry name" value="FAD/NAD(P)-binding domain"/>
    <property type="match status" value="1"/>
</dbReference>
<evidence type="ECO:0000256" key="9">
    <source>
        <dbReference type="ARBA" id="ARBA00023002"/>
    </source>
</evidence>
<comment type="similarity">
    <text evidence="4 11">Belongs to the protoporphyrinogen/coproporphyrinogen oxidase family. Coproporphyrinogen III oxidase subfamily.</text>
</comment>
<dbReference type="SUPFAM" id="SSF54373">
    <property type="entry name" value="FAD-linked reductases, C-terminal domain"/>
    <property type="match status" value="1"/>
</dbReference>
<organism evidence="14 15">
    <name type="scientific">Paenibacillus sepulcri</name>
    <dbReference type="NCBI Taxonomy" id="359917"/>
    <lineage>
        <taxon>Bacteria</taxon>
        <taxon>Bacillati</taxon>
        <taxon>Bacillota</taxon>
        <taxon>Bacilli</taxon>
        <taxon>Bacillales</taxon>
        <taxon>Paenibacillaceae</taxon>
        <taxon>Paenibacillus</taxon>
    </lineage>
</organism>
<evidence type="ECO:0000256" key="10">
    <source>
        <dbReference type="ARBA" id="ARBA00023133"/>
    </source>
</evidence>
<evidence type="ECO:0000256" key="4">
    <source>
        <dbReference type="ARBA" id="ARBA00008310"/>
    </source>
</evidence>
<evidence type="ECO:0000313" key="14">
    <source>
        <dbReference type="EMBL" id="MBW7459359.1"/>
    </source>
</evidence>
<dbReference type="EC" id="1.3.3.15" evidence="5 11"/>
<dbReference type="PANTHER" id="PTHR42923:SF3">
    <property type="entry name" value="PROTOPORPHYRINOGEN OXIDASE"/>
    <property type="match status" value="1"/>
</dbReference>
<keyword evidence="9 11" id="KW-0560">Oxidoreductase</keyword>
<evidence type="ECO:0000256" key="8">
    <source>
        <dbReference type="ARBA" id="ARBA00022827"/>
    </source>
</evidence>
<dbReference type="InterPro" id="IPR036188">
    <property type="entry name" value="FAD/NAD-bd_sf"/>
</dbReference>
<keyword evidence="10 11" id="KW-0350">Heme biosynthesis</keyword>
<keyword evidence="7 11" id="KW-0285">Flavoprotein</keyword>
<comment type="catalytic activity">
    <reaction evidence="1">
        <text>coproporphyrinogen III + 3 O2 = coproporphyrin III + 3 H2O2</text>
        <dbReference type="Rhea" id="RHEA:43436"/>
        <dbReference type="ChEBI" id="CHEBI:15379"/>
        <dbReference type="ChEBI" id="CHEBI:16240"/>
        <dbReference type="ChEBI" id="CHEBI:57309"/>
        <dbReference type="ChEBI" id="CHEBI:131725"/>
        <dbReference type="EC" id="1.3.3.15"/>
    </reaction>
    <physiologicalReaction direction="left-to-right" evidence="1">
        <dbReference type="Rhea" id="RHEA:43437"/>
    </physiologicalReaction>
</comment>
<comment type="caution">
    <text evidence="14">The sequence shown here is derived from an EMBL/GenBank/DDBJ whole genome shotgun (WGS) entry which is preliminary data.</text>
</comment>
<gene>
    <name evidence="14" type="primary">hemG</name>
    <name evidence="14" type="ORF">K0U00_35425</name>
</gene>
<evidence type="ECO:0000256" key="5">
    <source>
        <dbReference type="ARBA" id="ARBA00012402"/>
    </source>
</evidence>
<evidence type="ECO:0000256" key="2">
    <source>
        <dbReference type="ARBA" id="ARBA00001974"/>
    </source>
</evidence>
<feature type="non-terminal residue" evidence="14">
    <location>
        <position position="1"/>
    </location>
</feature>
<dbReference type="InterPro" id="IPR050464">
    <property type="entry name" value="Zeta_carotene_desat/Oxidored"/>
</dbReference>
<protein>
    <recommendedName>
        <fullName evidence="6 11">Coproporphyrinogen III oxidase</fullName>
        <ecNumber evidence="5 11">1.3.3.15</ecNumber>
    </recommendedName>
</protein>
<comment type="subcellular location">
    <subcellularLocation>
        <location evidence="11">Cytoplasm</location>
    </subcellularLocation>
</comment>
<evidence type="ECO:0000256" key="3">
    <source>
        <dbReference type="ARBA" id="ARBA00004744"/>
    </source>
</evidence>
<dbReference type="InterPro" id="IPR004572">
    <property type="entry name" value="Protoporphyrinogen_oxidase"/>
</dbReference>